<gene>
    <name evidence="9" type="primary">LOC111005417</name>
</gene>
<reference evidence="9" key="1">
    <citation type="submission" date="2025-08" db="UniProtKB">
        <authorList>
            <consortium name="RefSeq"/>
        </authorList>
    </citation>
    <scope>IDENTIFICATION</scope>
    <source>
        <strain evidence="9">OHB3-1</strain>
    </source>
</reference>
<organism evidence="8 9">
    <name type="scientific">Momordica charantia</name>
    <name type="common">Bitter gourd</name>
    <name type="synonym">Balsam pear</name>
    <dbReference type="NCBI Taxonomy" id="3673"/>
    <lineage>
        <taxon>Eukaryota</taxon>
        <taxon>Viridiplantae</taxon>
        <taxon>Streptophyta</taxon>
        <taxon>Embryophyta</taxon>
        <taxon>Tracheophyta</taxon>
        <taxon>Spermatophyta</taxon>
        <taxon>Magnoliopsida</taxon>
        <taxon>eudicotyledons</taxon>
        <taxon>Gunneridae</taxon>
        <taxon>Pentapetalae</taxon>
        <taxon>rosids</taxon>
        <taxon>fabids</taxon>
        <taxon>Cucurbitales</taxon>
        <taxon>Cucurbitaceae</taxon>
        <taxon>Momordiceae</taxon>
        <taxon>Momordica</taxon>
    </lineage>
</organism>
<dbReference type="OrthoDB" id="1864528at2759"/>
<keyword evidence="4" id="KW-0804">Transcription</keyword>
<keyword evidence="3" id="KW-0238">DNA-binding</keyword>
<evidence type="ECO:0000256" key="5">
    <source>
        <dbReference type="ARBA" id="ARBA00023242"/>
    </source>
</evidence>
<feature type="region of interest" description="Disordered" evidence="6">
    <location>
        <begin position="133"/>
        <end position="205"/>
    </location>
</feature>
<protein>
    <submittedName>
        <fullName evidence="9">B3 domain-containing transcription factor VRN1-like isoform X1</fullName>
    </submittedName>
</protein>
<dbReference type="CDD" id="cd10017">
    <property type="entry name" value="B3_DNA"/>
    <property type="match status" value="3"/>
</dbReference>
<dbReference type="Gene3D" id="2.40.330.10">
    <property type="entry name" value="DNA-binding pseudobarrel domain"/>
    <property type="match status" value="3"/>
</dbReference>
<dbReference type="PROSITE" id="PS50863">
    <property type="entry name" value="B3"/>
    <property type="match status" value="3"/>
</dbReference>
<dbReference type="KEGG" id="mcha:111005417"/>
<evidence type="ECO:0000313" key="9">
    <source>
        <dbReference type="RefSeq" id="XP_022132589.1"/>
    </source>
</evidence>
<keyword evidence="5" id="KW-0539">Nucleus</keyword>
<dbReference type="GeneID" id="111005417"/>
<dbReference type="InterPro" id="IPR015300">
    <property type="entry name" value="DNA-bd_pseudobarrel_sf"/>
</dbReference>
<evidence type="ECO:0000256" key="2">
    <source>
        <dbReference type="ARBA" id="ARBA00023015"/>
    </source>
</evidence>
<accession>A0A6J1BTG9</accession>
<dbReference type="PANTHER" id="PTHR31920">
    <property type="entry name" value="B3 DOMAIN-CONTAINING"/>
    <property type="match status" value="1"/>
</dbReference>
<evidence type="ECO:0000256" key="3">
    <source>
        <dbReference type="ARBA" id="ARBA00023125"/>
    </source>
</evidence>
<dbReference type="GO" id="GO:0003677">
    <property type="term" value="F:DNA binding"/>
    <property type="evidence" value="ECO:0007669"/>
    <property type="project" value="UniProtKB-KW"/>
</dbReference>
<keyword evidence="2" id="KW-0805">Transcription regulation</keyword>
<feature type="domain" description="TF-B3" evidence="7">
    <location>
        <begin position="207"/>
        <end position="304"/>
    </location>
</feature>
<feature type="compositionally biased region" description="Basic and acidic residues" evidence="6">
    <location>
        <begin position="168"/>
        <end position="178"/>
    </location>
</feature>
<evidence type="ECO:0000256" key="1">
    <source>
        <dbReference type="ARBA" id="ARBA00004123"/>
    </source>
</evidence>
<dbReference type="InterPro" id="IPR003340">
    <property type="entry name" value="B3_DNA-bd"/>
</dbReference>
<evidence type="ECO:0000256" key="4">
    <source>
        <dbReference type="ARBA" id="ARBA00023163"/>
    </source>
</evidence>
<dbReference type="Pfam" id="PF02362">
    <property type="entry name" value="B3"/>
    <property type="match status" value="3"/>
</dbReference>
<dbReference type="SUPFAM" id="SSF101936">
    <property type="entry name" value="DNA-binding pseudobarrel domain"/>
    <property type="match status" value="3"/>
</dbReference>
<dbReference type="AlphaFoldDB" id="A0A6J1BTG9"/>
<dbReference type="GO" id="GO:0005634">
    <property type="term" value="C:nucleus"/>
    <property type="evidence" value="ECO:0007669"/>
    <property type="project" value="UniProtKB-SubCell"/>
</dbReference>
<dbReference type="PANTHER" id="PTHR31920:SF108">
    <property type="entry name" value="B3 DOMAIN-CONTAINING TRANSCRIPTION FACTOR VRN1-LIKE"/>
    <property type="match status" value="1"/>
</dbReference>
<evidence type="ECO:0000259" key="7">
    <source>
        <dbReference type="PROSITE" id="PS50863"/>
    </source>
</evidence>
<proteinExistence type="predicted"/>
<keyword evidence="8" id="KW-1185">Reference proteome</keyword>
<dbReference type="Proteomes" id="UP000504603">
    <property type="component" value="Unplaced"/>
</dbReference>
<evidence type="ECO:0000256" key="6">
    <source>
        <dbReference type="SAM" id="MobiDB-lite"/>
    </source>
</evidence>
<feature type="domain" description="TF-B3" evidence="7">
    <location>
        <begin position="7"/>
        <end position="101"/>
    </location>
</feature>
<name>A0A6J1BTG9_MOMCH</name>
<dbReference type="SMART" id="SM01019">
    <property type="entry name" value="B3"/>
    <property type="match status" value="3"/>
</dbReference>
<feature type="domain" description="TF-B3" evidence="7">
    <location>
        <begin position="324"/>
        <end position="420"/>
    </location>
</feature>
<dbReference type="InterPro" id="IPR050655">
    <property type="entry name" value="Plant_B3_domain"/>
</dbReference>
<dbReference type="RefSeq" id="XP_022132589.1">
    <property type="nucleotide sequence ID" value="XM_022276897.1"/>
</dbReference>
<sequence>MSSSSPHFFKIVMQRNLEDQRLMIPQKFVEEYGKFLSSSVRLKLPDGKEWKVGLKATTNGAVWLQNGWHPFAEHYRLKHGSMLVLRLDENSTFQTLIFEPSGSEIEYSFKFNDFGGDFQEESDDDSDESFEIFHQHSKKREKPSLPSSQSRKKMRSEGSFSPKMVPQEGRHISREKPSCKRMAQNGVSNRRQPLSSPAKKAEKKPGFKVVMGKSNVGGRFNLIIPKEFAEKYLAEEFGIIRVQNSNGKTWPLLYKWTRSRAYAFSYISSGWKCFAEENLLKVGDVGFFQLIENGRFLFTTEETSPSTSPSLSPKKEAETATNPFFKVDIHFVSYRSTVLNIPMGFGKKHIPPGTHTVMLKLGGKKWKVSMKNYDRCFRFSAGWCSFYRDNALQDGDTCLFELLNKNHSHFVFKVTIFRKITASVENVLEIW</sequence>
<feature type="compositionally biased region" description="Polar residues" evidence="6">
    <location>
        <begin position="185"/>
        <end position="195"/>
    </location>
</feature>
<comment type="subcellular location">
    <subcellularLocation>
        <location evidence="1">Nucleus</location>
    </subcellularLocation>
</comment>
<evidence type="ECO:0000313" key="8">
    <source>
        <dbReference type="Proteomes" id="UP000504603"/>
    </source>
</evidence>